<organism evidence="2 3">
    <name type="scientific">Ameca splendens</name>
    <dbReference type="NCBI Taxonomy" id="208324"/>
    <lineage>
        <taxon>Eukaryota</taxon>
        <taxon>Metazoa</taxon>
        <taxon>Chordata</taxon>
        <taxon>Craniata</taxon>
        <taxon>Vertebrata</taxon>
        <taxon>Euteleostomi</taxon>
        <taxon>Actinopterygii</taxon>
        <taxon>Neopterygii</taxon>
        <taxon>Teleostei</taxon>
        <taxon>Neoteleostei</taxon>
        <taxon>Acanthomorphata</taxon>
        <taxon>Ovalentaria</taxon>
        <taxon>Atherinomorphae</taxon>
        <taxon>Cyprinodontiformes</taxon>
        <taxon>Goodeidae</taxon>
        <taxon>Ameca</taxon>
    </lineage>
</organism>
<dbReference type="EMBL" id="JAHRIP010001847">
    <property type="protein sequence ID" value="MEQ2280585.1"/>
    <property type="molecule type" value="Genomic_DNA"/>
</dbReference>
<sequence>MTSSMLLLFAKQQKPTVEKQVQTLYAGPAEVSCFRAHERERKSCEYFLFEPRGARLNRVDWFESCSSFMKHTHTLRHYPLQGHTHIHHSGYSFAQITQTPRSDVDLRLRETRRKEGRNKQNE</sequence>
<protein>
    <submittedName>
        <fullName evidence="2">Uncharacterized protein</fullName>
    </submittedName>
</protein>
<evidence type="ECO:0000313" key="2">
    <source>
        <dbReference type="EMBL" id="MEQ2280585.1"/>
    </source>
</evidence>
<keyword evidence="3" id="KW-1185">Reference proteome</keyword>
<evidence type="ECO:0000256" key="1">
    <source>
        <dbReference type="SAM" id="MobiDB-lite"/>
    </source>
</evidence>
<dbReference type="Proteomes" id="UP001469553">
    <property type="component" value="Unassembled WGS sequence"/>
</dbReference>
<comment type="caution">
    <text evidence="2">The sequence shown here is derived from an EMBL/GenBank/DDBJ whole genome shotgun (WGS) entry which is preliminary data.</text>
</comment>
<feature type="region of interest" description="Disordered" evidence="1">
    <location>
        <begin position="102"/>
        <end position="122"/>
    </location>
</feature>
<reference evidence="2 3" key="1">
    <citation type="submission" date="2021-06" db="EMBL/GenBank/DDBJ databases">
        <authorList>
            <person name="Palmer J.M."/>
        </authorList>
    </citation>
    <scope>NUCLEOTIDE SEQUENCE [LARGE SCALE GENOMIC DNA]</scope>
    <source>
        <strain evidence="2 3">AS_MEX2019</strain>
        <tissue evidence="2">Muscle</tissue>
    </source>
</reference>
<gene>
    <name evidence="2" type="ORF">AMECASPLE_021437</name>
</gene>
<evidence type="ECO:0000313" key="3">
    <source>
        <dbReference type="Proteomes" id="UP001469553"/>
    </source>
</evidence>
<name>A0ABV0XGK1_9TELE</name>
<proteinExistence type="predicted"/>
<accession>A0ABV0XGK1</accession>